<dbReference type="PANTHER" id="PTHR43401:SF2">
    <property type="entry name" value="L-THREONINE 3-DEHYDROGENASE"/>
    <property type="match status" value="1"/>
</dbReference>
<sequence>MSTVTAPQETFSTSIPSTMRAAVYRGVNDMRVETVPVPEIGPGEILIRVACCGICGTDLKKIHTGSHSAPRIFGHETAGTIAAVGEGVENFSIGERVVVYHHVPCGKCYYCRKHTYAQCPVYKPAGVTAGFTPSGGGFAQYVRAMDWIVRDGGVIRIPDGIPFEQAVFVEPVNTVLKGVKSLNLLPDETVLVIGQGPIGILLAALSQRTGATVFTSDLYPERHVIAANYGLRHPIHAGTEDVAQRLRDATEGRGADAVILAVGGNGLIKTAMNAVRPGGKVLLFAQTQYGEATFDPGVVCMEEKFMLGSYSSSIDIEPEVEELVFGGYSNGFDLTRLISHRFTLESSVEAIDVASNPSATSMKILIEHATSLAGA</sequence>
<accession>A0ABW1EJI3</accession>
<comment type="cofactor">
    <cofactor evidence="4">
        <name>Zn(2+)</name>
        <dbReference type="ChEBI" id="CHEBI:29105"/>
    </cofactor>
</comment>
<dbReference type="CDD" id="cd08235">
    <property type="entry name" value="iditol_2_DH_like"/>
    <property type="match status" value="1"/>
</dbReference>
<dbReference type="EMBL" id="JBHSPH010000004">
    <property type="protein sequence ID" value="MFC5863440.1"/>
    <property type="molecule type" value="Genomic_DNA"/>
</dbReference>
<dbReference type="InterPro" id="IPR036291">
    <property type="entry name" value="NAD(P)-bd_dom_sf"/>
</dbReference>
<organism evidence="6 7">
    <name type="scientific">Acidicapsa dinghuensis</name>
    <dbReference type="NCBI Taxonomy" id="2218256"/>
    <lineage>
        <taxon>Bacteria</taxon>
        <taxon>Pseudomonadati</taxon>
        <taxon>Acidobacteriota</taxon>
        <taxon>Terriglobia</taxon>
        <taxon>Terriglobales</taxon>
        <taxon>Acidobacteriaceae</taxon>
        <taxon>Acidicapsa</taxon>
    </lineage>
</organism>
<evidence type="ECO:0000256" key="4">
    <source>
        <dbReference type="RuleBase" id="RU361277"/>
    </source>
</evidence>
<evidence type="ECO:0000313" key="7">
    <source>
        <dbReference type="Proteomes" id="UP001596091"/>
    </source>
</evidence>
<protein>
    <submittedName>
        <fullName evidence="6">Zinc-dependent dehydrogenase</fullName>
    </submittedName>
</protein>
<dbReference type="Proteomes" id="UP001596091">
    <property type="component" value="Unassembled WGS sequence"/>
</dbReference>
<keyword evidence="3" id="KW-0560">Oxidoreductase</keyword>
<dbReference type="PANTHER" id="PTHR43401">
    <property type="entry name" value="L-THREONINE 3-DEHYDROGENASE"/>
    <property type="match status" value="1"/>
</dbReference>
<evidence type="ECO:0000256" key="3">
    <source>
        <dbReference type="ARBA" id="ARBA00023002"/>
    </source>
</evidence>
<proteinExistence type="inferred from homology"/>
<dbReference type="InterPro" id="IPR013149">
    <property type="entry name" value="ADH-like_C"/>
</dbReference>
<dbReference type="Pfam" id="PF00107">
    <property type="entry name" value="ADH_zinc_N"/>
    <property type="match status" value="1"/>
</dbReference>
<dbReference type="Pfam" id="PF08240">
    <property type="entry name" value="ADH_N"/>
    <property type="match status" value="1"/>
</dbReference>
<gene>
    <name evidence="6" type="ORF">ACFPT7_14135</name>
</gene>
<dbReference type="InterPro" id="IPR013154">
    <property type="entry name" value="ADH-like_N"/>
</dbReference>
<evidence type="ECO:0000256" key="1">
    <source>
        <dbReference type="ARBA" id="ARBA00022723"/>
    </source>
</evidence>
<keyword evidence="1 4" id="KW-0479">Metal-binding</keyword>
<dbReference type="InterPro" id="IPR011032">
    <property type="entry name" value="GroES-like_sf"/>
</dbReference>
<keyword evidence="2 4" id="KW-0862">Zinc</keyword>
<name>A0ABW1EJI3_9BACT</name>
<feature type="domain" description="Enoyl reductase (ER)" evidence="5">
    <location>
        <begin position="26"/>
        <end position="366"/>
    </location>
</feature>
<evidence type="ECO:0000256" key="2">
    <source>
        <dbReference type="ARBA" id="ARBA00022833"/>
    </source>
</evidence>
<reference evidence="7" key="1">
    <citation type="journal article" date="2019" name="Int. J. Syst. Evol. Microbiol.">
        <title>The Global Catalogue of Microorganisms (GCM) 10K type strain sequencing project: providing services to taxonomists for standard genome sequencing and annotation.</title>
        <authorList>
            <consortium name="The Broad Institute Genomics Platform"/>
            <consortium name="The Broad Institute Genome Sequencing Center for Infectious Disease"/>
            <person name="Wu L."/>
            <person name="Ma J."/>
        </authorList>
    </citation>
    <scope>NUCLEOTIDE SEQUENCE [LARGE SCALE GENOMIC DNA]</scope>
    <source>
        <strain evidence="7">JCM 4087</strain>
    </source>
</reference>
<dbReference type="SMART" id="SM00829">
    <property type="entry name" value="PKS_ER"/>
    <property type="match status" value="1"/>
</dbReference>
<comment type="caution">
    <text evidence="6">The sequence shown here is derived from an EMBL/GenBank/DDBJ whole genome shotgun (WGS) entry which is preliminary data.</text>
</comment>
<dbReference type="InterPro" id="IPR050129">
    <property type="entry name" value="Zn_alcohol_dh"/>
</dbReference>
<dbReference type="InterPro" id="IPR002328">
    <property type="entry name" value="ADH_Zn_CS"/>
</dbReference>
<dbReference type="SUPFAM" id="SSF51735">
    <property type="entry name" value="NAD(P)-binding Rossmann-fold domains"/>
    <property type="match status" value="1"/>
</dbReference>
<evidence type="ECO:0000259" key="5">
    <source>
        <dbReference type="SMART" id="SM00829"/>
    </source>
</evidence>
<dbReference type="PROSITE" id="PS00059">
    <property type="entry name" value="ADH_ZINC"/>
    <property type="match status" value="1"/>
</dbReference>
<evidence type="ECO:0000313" key="6">
    <source>
        <dbReference type="EMBL" id="MFC5863440.1"/>
    </source>
</evidence>
<comment type="similarity">
    <text evidence="4">Belongs to the zinc-containing alcohol dehydrogenase family.</text>
</comment>
<keyword evidence="7" id="KW-1185">Reference proteome</keyword>
<dbReference type="InterPro" id="IPR020843">
    <property type="entry name" value="ER"/>
</dbReference>
<dbReference type="SUPFAM" id="SSF50129">
    <property type="entry name" value="GroES-like"/>
    <property type="match status" value="1"/>
</dbReference>
<dbReference type="Gene3D" id="3.90.180.10">
    <property type="entry name" value="Medium-chain alcohol dehydrogenases, catalytic domain"/>
    <property type="match status" value="1"/>
</dbReference>
<dbReference type="RefSeq" id="WP_263341232.1">
    <property type="nucleotide sequence ID" value="NZ_JAGSYH010000007.1"/>
</dbReference>
<dbReference type="Gene3D" id="3.40.50.720">
    <property type="entry name" value="NAD(P)-binding Rossmann-like Domain"/>
    <property type="match status" value="1"/>
</dbReference>